<evidence type="ECO:0000259" key="2">
    <source>
        <dbReference type="PROSITE" id="PS50887"/>
    </source>
</evidence>
<sequence length="341" mass="37347">MFVLLDEAGRICRVGDTLQKLRPMQDMQGLFFQDLFELLRPHGLTTMSELLASADAKLRLRFRDEPRTALKGVVAPLPRGQGAVVNLSFGISILDAVRDYALTSADFSGTDLAIELLYLVEAKSAAMEASCSLNQRLQGAMLAAEEQAYTDMLTGLGNRRAMDHLLGHLVASGTPFALMHLDLDFFKSVNDRLGHAAGDVVLQHSAHIMREATRGDDIVARIGGDEFVLLVKHLQDRAQLGGMAARLIERLQQPIPFEKEFCQISASIGIALSSQFADPQPNEILRAADEALYAAKRAGRAKHRFFDASGERETDVSRTCQHETGATGPHAPPRMEPDQLS</sequence>
<dbReference type="CDD" id="cd01949">
    <property type="entry name" value="GGDEF"/>
    <property type="match status" value="1"/>
</dbReference>
<gene>
    <name evidence="3" type="ORF">AVO45_09560</name>
</gene>
<evidence type="ECO:0000313" key="4">
    <source>
        <dbReference type="Proteomes" id="UP000053791"/>
    </source>
</evidence>
<dbReference type="Pfam" id="PF00990">
    <property type="entry name" value="GGDEF"/>
    <property type="match status" value="1"/>
</dbReference>
<dbReference type="PANTHER" id="PTHR46663">
    <property type="entry name" value="DIGUANYLATE CYCLASE DGCT-RELATED"/>
    <property type="match status" value="1"/>
</dbReference>
<dbReference type="Proteomes" id="UP000053791">
    <property type="component" value="Unassembled WGS sequence"/>
</dbReference>
<dbReference type="InterPro" id="IPR052163">
    <property type="entry name" value="DGC-Regulatory_Protein"/>
</dbReference>
<dbReference type="PROSITE" id="PS50887">
    <property type="entry name" value="GGDEF"/>
    <property type="match status" value="1"/>
</dbReference>
<feature type="domain" description="GGDEF" evidence="2">
    <location>
        <begin position="174"/>
        <end position="308"/>
    </location>
</feature>
<dbReference type="InterPro" id="IPR000160">
    <property type="entry name" value="GGDEF_dom"/>
</dbReference>
<feature type="compositionally biased region" description="Basic and acidic residues" evidence="1">
    <location>
        <begin position="307"/>
        <end position="316"/>
    </location>
</feature>
<dbReference type="Gene3D" id="3.30.450.260">
    <property type="entry name" value="Haem NO binding associated domain"/>
    <property type="match status" value="1"/>
</dbReference>
<evidence type="ECO:0000313" key="3">
    <source>
        <dbReference type="EMBL" id="KUJ77028.1"/>
    </source>
</evidence>
<accession>A0A0X3TMR0</accession>
<dbReference type="Gene3D" id="3.30.70.270">
    <property type="match status" value="1"/>
</dbReference>
<dbReference type="SUPFAM" id="SSF55073">
    <property type="entry name" value="Nucleotide cyclase"/>
    <property type="match status" value="1"/>
</dbReference>
<dbReference type="OrthoDB" id="9812260at2"/>
<comment type="caution">
    <text evidence="3">The sequence shown here is derived from an EMBL/GenBank/DDBJ whole genome shotgun (WGS) entry which is preliminary data.</text>
</comment>
<dbReference type="STRING" id="1685379.AVO45_09560"/>
<keyword evidence="4" id="KW-1185">Reference proteome</keyword>
<dbReference type="SMART" id="SM00267">
    <property type="entry name" value="GGDEF"/>
    <property type="match status" value="1"/>
</dbReference>
<dbReference type="EMBL" id="LQBQ01000034">
    <property type="protein sequence ID" value="KUJ77028.1"/>
    <property type="molecule type" value="Genomic_DNA"/>
</dbReference>
<dbReference type="InterPro" id="IPR042463">
    <property type="entry name" value="HNOB_dom_associated_sf"/>
</dbReference>
<evidence type="ECO:0000256" key="1">
    <source>
        <dbReference type="SAM" id="MobiDB-lite"/>
    </source>
</evidence>
<dbReference type="RefSeq" id="WP_068347480.1">
    <property type="nucleotide sequence ID" value="NZ_LQBQ01000034.1"/>
</dbReference>
<feature type="region of interest" description="Disordered" evidence="1">
    <location>
        <begin position="307"/>
        <end position="341"/>
    </location>
</feature>
<dbReference type="InterPro" id="IPR029787">
    <property type="entry name" value="Nucleotide_cyclase"/>
</dbReference>
<dbReference type="NCBIfam" id="TIGR00254">
    <property type="entry name" value="GGDEF"/>
    <property type="match status" value="1"/>
</dbReference>
<dbReference type="InterPro" id="IPR043128">
    <property type="entry name" value="Rev_trsase/Diguanyl_cyclase"/>
</dbReference>
<dbReference type="AlphaFoldDB" id="A0A0X3TMR0"/>
<organism evidence="3 4">
    <name type="scientific">Ruegeria marisrubri</name>
    <dbReference type="NCBI Taxonomy" id="1685379"/>
    <lineage>
        <taxon>Bacteria</taxon>
        <taxon>Pseudomonadati</taxon>
        <taxon>Pseudomonadota</taxon>
        <taxon>Alphaproteobacteria</taxon>
        <taxon>Rhodobacterales</taxon>
        <taxon>Roseobacteraceae</taxon>
        <taxon>Ruegeria</taxon>
    </lineage>
</organism>
<name>A0A0X3TMR0_9RHOB</name>
<proteinExistence type="predicted"/>
<reference evidence="3 4" key="1">
    <citation type="submission" date="2015-12" db="EMBL/GenBank/DDBJ databases">
        <authorList>
            <person name="Shamseldin A."/>
            <person name="Moawad H."/>
            <person name="Abd El-Rahim W.M."/>
            <person name="Sadowsky M.J."/>
        </authorList>
    </citation>
    <scope>NUCLEOTIDE SEQUENCE [LARGE SCALE GENOMIC DNA]</scope>
    <source>
        <strain evidence="3 4">ZGT118</strain>
    </source>
</reference>
<dbReference type="PANTHER" id="PTHR46663:SF2">
    <property type="entry name" value="GGDEF DOMAIN-CONTAINING PROTEIN"/>
    <property type="match status" value="1"/>
</dbReference>
<protein>
    <submittedName>
        <fullName evidence="3">Diguanylate cyclase</fullName>
    </submittedName>
</protein>